<dbReference type="PANTHER" id="PTHR35894:SF5">
    <property type="entry name" value="MU-LIKE PROPHAGE FLUMU DNA TRANSPOSITION PROTEIN B"/>
    <property type="match status" value="1"/>
</dbReference>
<evidence type="ECO:0008006" key="3">
    <source>
        <dbReference type="Google" id="ProtNLM"/>
    </source>
</evidence>
<accession>A0A1G8F1Z1</accession>
<feature type="non-terminal residue" evidence="1">
    <location>
        <position position="1"/>
    </location>
</feature>
<dbReference type="PANTHER" id="PTHR35894">
    <property type="entry name" value="GENERAL SECRETION PATHWAY PROTEIN A-RELATED"/>
    <property type="match status" value="1"/>
</dbReference>
<dbReference type="SUPFAM" id="SSF52540">
    <property type="entry name" value="P-loop containing nucleoside triphosphate hydrolases"/>
    <property type="match status" value="1"/>
</dbReference>
<protein>
    <recommendedName>
        <fullName evidence="3">ATP-binding protein</fullName>
    </recommendedName>
</protein>
<reference evidence="1 2" key="1">
    <citation type="submission" date="2016-10" db="EMBL/GenBank/DDBJ databases">
        <authorList>
            <person name="de Groot N.N."/>
        </authorList>
    </citation>
    <scope>NUCLEOTIDE SEQUENCE [LARGE SCALE GENOMIC DNA]</scope>
    <source>
        <strain evidence="1 2">DSM 21632</strain>
    </source>
</reference>
<evidence type="ECO:0000313" key="1">
    <source>
        <dbReference type="EMBL" id="SDH76130.1"/>
    </source>
</evidence>
<dbReference type="InterPro" id="IPR027417">
    <property type="entry name" value="P-loop_NTPase"/>
</dbReference>
<dbReference type="Proteomes" id="UP000199163">
    <property type="component" value="Unassembled WGS sequence"/>
</dbReference>
<name>A0A1G8F1Z1_9BACI</name>
<evidence type="ECO:0000313" key="2">
    <source>
        <dbReference type="Proteomes" id="UP000199163"/>
    </source>
</evidence>
<sequence>GLELIRDMYDNHPMGVVLIGMPGLERQLMRYPQLYSRIGFAHEFKKLSKEEMTFILKHKWQELGLQINLEDFTDYEAFTAVVRITGGNFRLIQRLFTQIERVMTINQVEKISKEVVEVARESLVIGHK</sequence>
<dbReference type="EMBL" id="FNDK01000011">
    <property type="protein sequence ID" value="SDH76130.1"/>
    <property type="molecule type" value="Genomic_DNA"/>
</dbReference>
<gene>
    <name evidence="1" type="ORF">SAMN05192534_1111</name>
</gene>
<organism evidence="1 2">
    <name type="scientific">Alteribacillus persepolensis</name>
    <dbReference type="NCBI Taxonomy" id="568899"/>
    <lineage>
        <taxon>Bacteria</taxon>
        <taxon>Bacillati</taxon>
        <taxon>Bacillota</taxon>
        <taxon>Bacilli</taxon>
        <taxon>Bacillales</taxon>
        <taxon>Bacillaceae</taxon>
        <taxon>Alteribacillus</taxon>
    </lineage>
</organism>
<proteinExistence type="predicted"/>
<dbReference type="InterPro" id="IPR052026">
    <property type="entry name" value="ExeA_AAA_ATPase_DNA-bind"/>
</dbReference>
<dbReference type="AlphaFoldDB" id="A0A1G8F1Z1"/>
<keyword evidence="2" id="KW-1185">Reference proteome</keyword>